<dbReference type="RefSeq" id="WP_340239587.1">
    <property type="nucleotide sequence ID" value="NZ_JBBEWC010000013.1"/>
</dbReference>
<comment type="caution">
    <text evidence="1">The sequence shown here is derived from an EMBL/GenBank/DDBJ whole genome shotgun (WGS) entry which is preliminary data.</text>
</comment>
<dbReference type="PANTHER" id="PTHR34322:SF2">
    <property type="entry name" value="TRANSPOSASE IS200-LIKE DOMAIN-CONTAINING PROTEIN"/>
    <property type="match status" value="1"/>
</dbReference>
<dbReference type="PANTHER" id="PTHR34322">
    <property type="entry name" value="TRANSPOSASE, Y1_TNP DOMAIN-CONTAINING"/>
    <property type="match status" value="1"/>
</dbReference>
<dbReference type="EMBL" id="JBHULC010000022">
    <property type="protein sequence ID" value="MFD2522895.1"/>
    <property type="molecule type" value="Genomic_DNA"/>
</dbReference>
<organism evidence="1 2">
    <name type="scientific">Emticicia soli</name>
    <dbReference type="NCBI Taxonomy" id="2027878"/>
    <lineage>
        <taxon>Bacteria</taxon>
        <taxon>Pseudomonadati</taxon>
        <taxon>Bacteroidota</taxon>
        <taxon>Cytophagia</taxon>
        <taxon>Cytophagales</taxon>
        <taxon>Leadbetterellaceae</taxon>
        <taxon>Emticicia</taxon>
    </lineage>
</organism>
<dbReference type="Gene3D" id="3.30.70.1290">
    <property type="entry name" value="Transposase IS200-like"/>
    <property type="match status" value="1"/>
</dbReference>
<evidence type="ECO:0000313" key="1">
    <source>
        <dbReference type="EMBL" id="MFD2522895.1"/>
    </source>
</evidence>
<dbReference type="InterPro" id="IPR036515">
    <property type="entry name" value="Transposase_17_sf"/>
</dbReference>
<sequence length="147" mass="17254">MPNHFHFQIRANENSIKTIKVKDEERNVIAEALRNMLSSYSLAINKQEQRTGSLFTQNTKVKDLTPAPVDWEYAVTCFHYIHQNPSVALLVTKMEDWEFSSFIDYAKLRNGTLCNQMLTKEVLKIDFDNFYEVSYKSINPDKILKIW</sequence>
<dbReference type="Proteomes" id="UP001597510">
    <property type="component" value="Unassembled WGS sequence"/>
</dbReference>
<name>A0ABW5JDH7_9BACT</name>
<evidence type="ECO:0000313" key="2">
    <source>
        <dbReference type="Proteomes" id="UP001597510"/>
    </source>
</evidence>
<proteinExistence type="predicted"/>
<keyword evidence="2" id="KW-1185">Reference proteome</keyword>
<accession>A0ABW5JDH7</accession>
<gene>
    <name evidence="1" type="ORF">ACFSR2_18495</name>
</gene>
<protein>
    <submittedName>
        <fullName evidence="1">Transposase</fullName>
    </submittedName>
</protein>
<reference evidence="2" key="1">
    <citation type="journal article" date="2019" name="Int. J. Syst. Evol. Microbiol.">
        <title>The Global Catalogue of Microorganisms (GCM) 10K type strain sequencing project: providing services to taxonomists for standard genome sequencing and annotation.</title>
        <authorList>
            <consortium name="The Broad Institute Genomics Platform"/>
            <consortium name="The Broad Institute Genome Sequencing Center for Infectious Disease"/>
            <person name="Wu L."/>
            <person name="Ma J."/>
        </authorList>
    </citation>
    <scope>NUCLEOTIDE SEQUENCE [LARGE SCALE GENOMIC DNA]</scope>
    <source>
        <strain evidence="2">KCTC 52344</strain>
    </source>
</reference>